<sequence length="263" mass="29345">MKNFINNFIHSRRQSRIAALKPCPLPRSLALLDQGKVLVFAPHPDDETLGCGGTLALLQQNGCNVKVVFVTDGGGAGSLPEGSIAIRQQEAKAALTALGIQDWLFMDEPDGSFRSHPKFEHHVLEIMEQFQADWIFSPSVLDYHRDHVAIGQTLASLWQRHKTAKRLFFYEIWSPVPATHVVDISSVIELKRQAISHYQLPLAHCDYLSASIGLAAYRGLYLSGSGHSKFAEAFVEAENSGTWNGIPERMLCLRIYLEKLLNH</sequence>
<evidence type="ECO:0000313" key="1">
    <source>
        <dbReference type="EMBL" id="TRW92207.1"/>
    </source>
</evidence>
<accession>A0ABY3C8H0</accession>
<proteinExistence type="predicted"/>
<gene>
    <name evidence="1" type="ORF">EKO24_015375</name>
</gene>
<dbReference type="Gene3D" id="3.40.50.10320">
    <property type="entry name" value="LmbE-like"/>
    <property type="match status" value="1"/>
</dbReference>
<dbReference type="PANTHER" id="PTHR12993">
    <property type="entry name" value="N-ACETYLGLUCOSAMINYL-PHOSPHATIDYLINOSITOL DE-N-ACETYLASE-RELATED"/>
    <property type="match status" value="1"/>
</dbReference>
<dbReference type="SUPFAM" id="SSF102588">
    <property type="entry name" value="LmbE-like"/>
    <property type="match status" value="1"/>
</dbReference>
<evidence type="ECO:0000313" key="2">
    <source>
        <dbReference type="Proteomes" id="UP000733744"/>
    </source>
</evidence>
<organism evidence="1 2">
    <name type="scientific">Candidatus Methylobacter oryzae</name>
    <dbReference type="NCBI Taxonomy" id="2497749"/>
    <lineage>
        <taxon>Bacteria</taxon>
        <taxon>Pseudomonadati</taxon>
        <taxon>Pseudomonadota</taxon>
        <taxon>Gammaproteobacteria</taxon>
        <taxon>Methylococcales</taxon>
        <taxon>Methylococcaceae</taxon>
        <taxon>Methylobacter</taxon>
    </lineage>
</organism>
<dbReference type="EMBL" id="RYFG02000108">
    <property type="protein sequence ID" value="TRW92207.1"/>
    <property type="molecule type" value="Genomic_DNA"/>
</dbReference>
<dbReference type="InterPro" id="IPR024078">
    <property type="entry name" value="LmbE-like_dom_sf"/>
</dbReference>
<dbReference type="PANTHER" id="PTHR12993:SF29">
    <property type="entry name" value="BLR3841 PROTEIN"/>
    <property type="match status" value="1"/>
</dbReference>
<keyword evidence="2" id="KW-1185">Reference proteome</keyword>
<reference evidence="1 2" key="1">
    <citation type="journal article" date="2019" name="Antonie Van Leeuwenhoek">
        <title>Description of 'Ca. Methylobacter oryzae' KRF1, a novel species from the environmentally important Methylobacter clade 2.</title>
        <authorList>
            <person name="Khatri K."/>
            <person name="Mohite J.A."/>
            <person name="Pandit P.S."/>
            <person name="Bahulikar R."/>
            <person name="Rahalkar M.C."/>
        </authorList>
    </citation>
    <scope>NUCLEOTIDE SEQUENCE [LARGE SCALE GENOMIC DNA]</scope>
    <source>
        <strain evidence="1 2">KRF1</strain>
    </source>
</reference>
<dbReference type="Proteomes" id="UP000733744">
    <property type="component" value="Unassembled WGS sequence"/>
</dbReference>
<dbReference type="InterPro" id="IPR003737">
    <property type="entry name" value="GlcNAc_PI_deacetylase-related"/>
</dbReference>
<dbReference type="Pfam" id="PF02585">
    <property type="entry name" value="PIG-L"/>
    <property type="match status" value="1"/>
</dbReference>
<protein>
    <submittedName>
        <fullName evidence="1">PIG-L family deacetylase</fullName>
    </submittedName>
</protein>
<name>A0ABY3C8H0_9GAMM</name>
<comment type="caution">
    <text evidence="1">The sequence shown here is derived from an EMBL/GenBank/DDBJ whole genome shotgun (WGS) entry which is preliminary data.</text>
</comment>
<dbReference type="RefSeq" id="WP_127028271.1">
    <property type="nucleotide sequence ID" value="NZ_RYFG02000108.1"/>
</dbReference>